<accession>A0ABV1KBT6</accession>
<dbReference type="Pfam" id="PF06999">
    <property type="entry name" value="Suc_Fer-like"/>
    <property type="match status" value="1"/>
</dbReference>
<dbReference type="Proteomes" id="UP001494902">
    <property type="component" value="Unassembled WGS sequence"/>
</dbReference>
<reference evidence="1 2" key="1">
    <citation type="submission" date="2024-03" db="EMBL/GenBank/DDBJ databases">
        <title>Draft genome sequence of Pseudonocardia nematodicida JCM 31783.</title>
        <authorList>
            <person name="Butdee W."/>
            <person name="Duangmal K."/>
        </authorList>
    </citation>
    <scope>NUCLEOTIDE SEQUENCE [LARGE SCALE GENOMIC DNA]</scope>
    <source>
        <strain evidence="1 2">JCM 31783</strain>
    </source>
</reference>
<organism evidence="1 2">
    <name type="scientific">Pseudonocardia nematodicida</name>
    <dbReference type="NCBI Taxonomy" id="1206997"/>
    <lineage>
        <taxon>Bacteria</taxon>
        <taxon>Bacillati</taxon>
        <taxon>Actinomycetota</taxon>
        <taxon>Actinomycetes</taxon>
        <taxon>Pseudonocardiales</taxon>
        <taxon>Pseudonocardiaceae</taxon>
        <taxon>Pseudonocardia</taxon>
    </lineage>
</organism>
<dbReference type="RefSeq" id="WP_349299014.1">
    <property type="nucleotide sequence ID" value="NZ_JBEDNQ010000006.1"/>
</dbReference>
<keyword evidence="2" id="KW-1185">Reference proteome</keyword>
<protein>
    <submittedName>
        <fullName evidence="1">Sucrase ferredoxin</fullName>
    </submittedName>
</protein>
<name>A0ABV1KBT6_9PSEU</name>
<dbReference type="InterPro" id="IPR036249">
    <property type="entry name" value="Thioredoxin-like_sf"/>
</dbReference>
<dbReference type="InterPro" id="IPR009737">
    <property type="entry name" value="Aim32/Apd1-like"/>
</dbReference>
<sequence length="296" mass="30917">MTAVPAPIRCSVAAEAAGDPLEGTAPPAQQWFLVEHPGPWAARALTGSGIEPGAVAALSAWAGAVGGRIALIRRPGRSSRVPRARRWFRVDSRPGHEAVRTGSFRDDGELIAAVGSPGEPADGPIALVCAHGRHDTCCAIRGRPLAGALAAALPDATWECSHVGGCRFAPAMVLLPHGFTFGGVRPDEAAGIVRDYARGVLEPGRLRGRSSLPPPVQAAQQHARTATGATGVDALRVVAADIDTGTDGEGGHRIEFADPSCRVRVRERIEQTDRALTCATTAPARLRVFDLVDLQV</sequence>
<proteinExistence type="predicted"/>
<dbReference type="Gene3D" id="3.40.30.10">
    <property type="entry name" value="Glutaredoxin"/>
    <property type="match status" value="1"/>
</dbReference>
<dbReference type="SUPFAM" id="SSF52833">
    <property type="entry name" value="Thioredoxin-like"/>
    <property type="match status" value="1"/>
</dbReference>
<evidence type="ECO:0000313" key="1">
    <source>
        <dbReference type="EMBL" id="MEQ3551936.1"/>
    </source>
</evidence>
<gene>
    <name evidence="1" type="ORF">WIS52_15795</name>
</gene>
<dbReference type="EMBL" id="JBEDNQ010000006">
    <property type="protein sequence ID" value="MEQ3551936.1"/>
    <property type="molecule type" value="Genomic_DNA"/>
</dbReference>
<comment type="caution">
    <text evidence="1">The sequence shown here is derived from an EMBL/GenBank/DDBJ whole genome shotgun (WGS) entry which is preliminary data.</text>
</comment>
<evidence type="ECO:0000313" key="2">
    <source>
        <dbReference type="Proteomes" id="UP001494902"/>
    </source>
</evidence>